<gene>
    <name evidence="13" type="ORF">B0T21DRAFT_404209</name>
</gene>
<keyword evidence="14" id="KW-1185">Reference proteome</keyword>
<evidence type="ECO:0000256" key="8">
    <source>
        <dbReference type="ARBA" id="ARBA00023242"/>
    </source>
</evidence>
<keyword evidence="6" id="KW-0271">Exosome</keyword>
<reference evidence="13" key="1">
    <citation type="submission" date="2023-06" db="EMBL/GenBank/DDBJ databases">
        <title>Genome-scale phylogeny and comparative genomics of the fungal order Sordariales.</title>
        <authorList>
            <consortium name="Lawrence Berkeley National Laboratory"/>
            <person name="Hensen N."/>
            <person name="Bonometti L."/>
            <person name="Westerberg I."/>
            <person name="Brannstrom I.O."/>
            <person name="Guillou S."/>
            <person name="Cros-Aarteil S."/>
            <person name="Calhoun S."/>
            <person name="Haridas S."/>
            <person name="Kuo A."/>
            <person name="Mondo S."/>
            <person name="Pangilinan J."/>
            <person name="Riley R."/>
            <person name="Labutti K."/>
            <person name="Andreopoulos B."/>
            <person name="Lipzen A."/>
            <person name="Chen C."/>
            <person name="Yanf M."/>
            <person name="Daum C."/>
            <person name="Ng V."/>
            <person name="Clum A."/>
            <person name="Steindorff A."/>
            <person name="Ohm R."/>
            <person name="Martin F."/>
            <person name="Silar P."/>
            <person name="Natvig D."/>
            <person name="Lalanne C."/>
            <person name="Gautier V."/>
            <person name="Ament-Velasquez S.L."/>
            <person name="Kruys A."/>
            <person name="Hutchinson M.I."/>
            <person name="Powell A.J."/>
            <person name="Barry K."/>
            <person name="Miller A.N."/>
            <person name="Grigoriev I.V."/>
            <person name="Debuchy R."/>
            <person name="Gladieux P."/>
            <person name="Thoren M.H."/>
            <person name="Johannesson H."/>
        </authorList>
    </citation>
    <scope>NUCLEOTIDE SEQUENCE</scope>
    <source>
        <strain evidence="13">CBS 540.89</strain>
    </source>
</reference>
<evidence type="ECO:0000256" key="6">
    <source>
        <dbReference type="ARBA" id="ARBA00022835"/>
    </source>
</evidence>
<dbReference type="InterPro" id="IPR049469">
    <property type="entry name" value="RRP40_KH-I"/>
</dbReference>
<dbReference type="EMBL" id="JAUKTV010000013">
    <property type="protein sequence ID" value="KAK0718816.1"/>
    <property type="molecule type" value="Genomic_DNA"/>
</dbReference>
<dbReference type="Proteomes" id="UP001172159">
    <property type="component" value="Unassembled WGS sequence"/>
</dbReference>
<keyword evidence="8" id="KW-0539">Nucleus</keyword>
<evidence type="ECO:0000256" key="1">
    <source>
        <dbReference type="ARBA" id="ARBA00004496"/>
    </source>
</evidence>
<dbReference type="InterPro" id="IPR012340">
    <property type="entry name" value="NA-bd_OB-fold"/>
</dbReference>
<dbReference type="InterPro" id="IPR036612">
    <property type="entry name" value="KH_dom_type_1_sf"/>
</dbReference>
<dbReference type="AlphaFoldDB" id="A0AA40AMY3"/>
<feature type="region of interest" description="Disordered" evidence="10">
    <location>
        <begin position="1"/>
        <end position="33"/>
    </location>
</feature>
<dbReference type="SUPFAM" id="SSF50249">
    <property type="entry name" value="Nucleic acid-binding proteins"/>
    <property type="match status" value="1"/>
</dbReference>
<dbReference type="GO" id="GO:0000467">
    <property type="term" value="P:exonucleolytic trimming to generate mature 3'-end of 5.8S rRNA from tricistronic rRNA transcript (SSU-rRNA, 5.8S rRNA, LSU-rRNA)"/>
    <property type="evidence" value="ECO:0007669"/>
    <property type="project" value="TreeGrafter"/>
</dbReference>
<evidence type="ECO:0000313" key="14">
    <source>
        <dbReference type="Proteomes" id="UP001172159"/>
    </source>
</evidence>
<comment type="similarity">
    <text evidence="3">Belongs to the RRP40 family.</text>
</comment>
<comment type="caution">
    <text evidence="13">The sequence shown here is derived from an EMBL/GenBank/DDBJ whole genome shotgun (WGS) entry which is preliminary data.</text>
</comment>
<name>A0AA40AMY3_9PEZI</name>
<dbReference type="GO" id="GO:0003723">
    <property type="term" value="F:RNA binding"/>
    <property type="evidence" value="ECO:0007669"/>
    <property type="project" value="UniProtKB-KW"/>
</dbReference>
<evidence type="ECO:0000313" key="13">
    <source>
        <dbReference type="EMBL" id="KAK0718816.1"/>
    </source>
</evidence>
<comment type="subcellular location">
    <subcellularLocation>
        <location evidence="1">Cytoplasm</location>
    </subcellularLocation>
    <subcellularLocation>
        <location evidence="2">Nucleus</location>
        <location evidence="2">Nucleolus</location>
    </subcellularLocation>
</comment>
<dbReference type="GO" id="GO:0000176">
    <property type="term" value="C:nuclear exosome (RNase complex)"/>
    <property type="evidence" value="ECO:0007669"/>
    <property type="project" value="TreeGrafter"/>
</dbReference>
<dbReference type="FunFam" id="2.40.50.100:FF:000073">
    <property type="entry name" value="Putative Exosome complex component RRP40"/>
    <property type="match status" value="1"/>
</dbReference>
<dbReference type="FunFam" id="2.40.50.140:FF:000127">
    <property type="entry name" value="Exosome complex component RRP40"/>
    <property type="match status" value="1"/>
</dbReference>
<dbReference type="InterPro" id="IPR041054">
    <property type="entry name" value="Rrp40_N_euk"/>
</dbReference>
<feature type="domain" description="K Homology" evidence="11">
    <location>
        <begin position="164"/>
        <end position="217"/>
    </location>
</feature>
<dbReference type="PANTHER" id="PTHR21321:SF1">
    <property type="entry name" value="EXOSOME COMPLEX COMPONENT RRP40"/>
    <property type="match status" value="1"/>
</dbReference>
<feature type="compositionally biased region" description="Polar residues" evidence="10">
    <location>
        <begin position="1"/>
        <end position="15"/>
    </location>
</feature>
<keyword evidence="4" id="KW-0963">Cytoplasm</keyword>
<accession>A0AA40AMY3</accession>
<dbReference type="CDD" id="cd22526">
    <property type="entry name" value="KH-I_Rrp40"/>
    <property type="match status" value="1"/>
</dbReference>
<keyword evidence="5" id="KW-0698">rRNA processing</keyword>
<evidence type="ECO:0000256" key="2">
    <source>
        <dbReference type="ARBA" id="ARBA00004604"/>
    </source>
</evidence>
<dbReference type="GO" id="GO:0000177">
    <property type="term" value="C:cytoplasmic exosome (RNase complex)"/>
    <property type="evidence" value="ECO:0007669"/>
    <property type="project" value="TreeGrafter"/>
</dbReference>
<dbReference type="GO" id="GO:0071035">
    <property type="term" value="P:nuclear polyadenylation-dependent rRNA catabolic process"/>
    <property type="evidence" value="ECO:0007669"/>
    <property type="project" value="TreeGrafter"/>
</dbReference>
<dbReference type="GO" id="GO:0071051">
    <property type="term" value="P:poly(A)-dependent snoRNA 3'-end processing"/>
    <property type="evidence" value="ECO:0007669"/>
    <property type="project" value="TreeGrafter"/>
</dbReference>
<dbReference type="SUPFAM" id="SSF54791">
    <property type="entry name" value="Eukaryotic type KH-domain (KH-domain type I)"/>
    <property type="match status" value="1"/>
</dbReference>
<dbReference type="Gene3D" id="2.40.50.100">
    <property type="match status" value="1"/>
</dbReference>
<dbReference type="Pfam" id="PF15985">
    <property type="entry name" value="KH_6"/>
    <property type="match status" value="1"/>
</dbReference>
<evidence type="ECO:0000256" key="3">
    <source>
        <dbReference type="ARBA" id="ARBA00007841"/>
    </source>
</evidence>
<dbReference type="PANTHER" id="PTHR21321">
    <property type="entry name" value="PNAS-3 RELATED"/>
    <property type="match status" value="1"/>
</dbReference>
<organism evidence="13 14">
    <name type="scientific">Apiosordaria backusii</name>
    <dbReference type="NCBI Taxonomy" id="314023"/>
    <lineage>
        <taxon>Eukaryota</taxon>
        <taxon>Fungi</taxon>
        <taxon>Dikarya</taxon>
        <taxon>Ascomycota</taxon>
        <taxon>Pezizomycotina</taxon>
        <taxon>Sordariomycetes</taxon>
        <taxon>Sordariomycetidae</taxon>
        <taxon>Sordariales</taxon>
        <taxon>Lasiosphaeriaceae</taxon>
        <taxon>Apiosordaria</taxon>
    </lineage>
</organism>
<evidence type="ECO:0000256" key="10">
    <source>
        <dbReference type="SAM" id="MobiDB-lite"/>
    </source>
</evidence>
<dbReference type="Gene3D" id="3.30.1370.10">
    <property type="entry name" value="K Homology domain, type 1"/>
    <property type="match status" value="1"/>
</dbReference>
<keyword evidence="7" id="KW-0694">RNA-binding</keyword>
<dbReference type="Gene3D" id="2.40.50.140">
    <property type="entry name" value="Nucleic acid-binding proteins"/>
    <property type="match status" value="1"/>
</dbReference>
<evidence type="ECO:0000259" key="12">
    <source>
        <dbReference type="Pfam" id="PF18311"/>
    </source>
</evidence>
<dbReference type="GO" id="GO:0005730">
    <property type="term" value="C:nucleolus"/>
    <property type="evidence" value="ECO:0007669"/>
    <property type="project" value="UniProtKB-SubCell"/>
</dbReference>
<protein>
    <recommendedName>
        <fullName evidence="9">Ribosomal RNA-processing protein 40</fullName>
    </recommendedName>
</protein>
<proteinExistence type="inferred from homology"/>
<dbReference type="InterPro" id="IPR037319">
    <property type="entry name" value="Rrp40_S1"/>
</dbReference>
<dbReference type="CDD" id="cd05790">
    <property type="entry name" value="S1_Rrp40"/>
    <property type="match status" value="1"/>
</dbReference>
<sequence length="253" mass="27506">MCTSTVCNTKKQNLFNPPRRPHPPHLIPSSTSKPLRLGPGLRHLPPSDIIPTVAGQLITNPQKNSMWVEYNNNRYLPTPGDLILAQITRSGPDLYYCSLSPHTPLATLPHLSFESATKKTRPQLSPGSLVYARVVLANKHMDPEIECVSSSTGKSDGLGELKGGMVFDVSLQFARRLLMSKSREEGKVEVLELLGEEGLAFEIAVGRNGRVWVGGEDLKAVVVVGRALRGADEGGLGVEGQRKLVRGLVRGMK</sequence>
<evidence type="ECO:0000259" key="11">
    <source>
        <dbReference type="Pfam" id="PF15985"/>
    </source>
</evidence>
<dbReference type="GO" id="GO:0034475">
    <property type="term" value="P:U4 snRNA 3'-end processing"/>
    <property type="evidence" value="ECO:0007669"/>
    <property type="project" value="TreeGrafter"/>
</dbReference>
<dbReference type="Pfam" id="PF18311">
    <property type="entry name" value="Rrp40_N"/>
    <property type="match status" value="1"/>
</dbReference>
<dbReference type="InterPro" id="IPR026699">
    <property type="entry name" value="Exosome_RNA_bind1/RRP40/RRP4"/>
</dbReference>
<dbReference type="GO" id="GO:0071034">
    <property type="term" value="P:CUT catabolic process"/>
    <property type="evidence" value="ECO:0007669"/>
    <property type="project" value="TreeGrafter"/>
</dbReference>
<dbReference type="Pfam" id="PF21262">
    <property type="entry name" value="RRP40_S1"/>
    <property type="match status" value="1"/>
</dbReference>
<evidence type="ECO:0000256" key="4">
    <source>
        <dbReference type="ARBA" id="ARBA00022490"/>
    </source>
</evidence>
<dbReference type="InterPro" id="IPR004088">
    <property type="entry name" value="KH_dom_type_1"/>
</dbReference>
<evidence type="ECO:0000256" key="9">
    <source>
        <dbReference type="ARBA" id="ARBA00030615"/>
    </source>
</evidence>
<evidence type="ECO:0000256" key="7">
    <source>
        <dbReference type="ARBA" id="ARBA00022884"/>
    </source>
</evidence>
<feature type="domain" description="Exosome complex exonuclease Rrp40 N-terminal" evidence="12">
    <location>
        <begin position="35"/>
        <end position="74"/>
    </location>
</feature>
<dbReference type="GO" id="GO:0071038">
    <property type="term" value="P:TRAMP-dependent tRNA surveillance pathway"/>
    <property type="evidence" value="ECO:0007669"/>
    <property type="project" value="TreeGrafter"/>
</dbReference>
<evidence type="ECO:0000256" key="5">
    <source>
        <dbReference type="ARBA" id="ARBA00022552"/>
    </source>
</evidence>